<dbReference type="InterPro" id="IPR011051">
    <property type="entry name" value="RmlC_Cupin_sf"/>
</dbReference>
<dbReference type="Proteomes" id="UP000605099">
    <property type="component" value="Unassembled WGS sequence"/>
</dbReference>
<dbReference type="EMBL" id="BMLK01000003">
    <property type="protein sequence ID" value="GGN43985.1"/>
    <property type="molecule type" value="Genomic_DNA"/>
</dbReference>
<sequence length="133" mass="14633">MTRRVHDLRQHPVHLGLGATAQAQPPFTGMAWYADYARRVAADGSEGRLVSLHDFTDDWDSWEMHPAGDELVVCFSGEMTLIQETPDGAFHSETLVAGQYLINRAGVWHTASIPEAATALFITAGEGTENRPR</sequence>
<keyword evidence="2" id="KW-1185">Reference proteome</keyword>
<organism evidence="1 2">
    <name type="scientific">Novosphingobium indicum</name>
    <dbReference type="NCBI Taxonomy" id="462949"/>
    <lineage>
        <taxon>Bacteria</taxon>
        <taxon>Pseudomonadati</taxon>
        <taxon>Pseudomonadota</taxon>
        <taxon>Alphaproteobacteria</taxon>
        <taxon>Sphingomonadales</taxon>
        <taxon>Sphingomonadaceae</taxon>
        <taxon>Novosphingobium</taxon>
    </lineage>
</organism>
<reference evidence="2" key="1">
    <citation type="journal article" date="2019" name="Int. J. Syst. Evol. Microbiol.">
        <title>The Global Catalogue of Microorganisms (GCM) 10K type strain sequencing project: providing services to taxonomists for standard genome sequencing and annotation.</title>
        <authorList>
            <consortium name="The Broad Institute Genomics Platform"/>
            <consortium name="The Broad Institute Genome Sequencing Center for Infectious Disease"/>
            <person name="Wu L."/>
            <person name="Ma J."/>
        </authorList>
    </citation>
    <scope>NUCLEOTIDE SEQUENCE [LARGE SCALE GENOMIC DNA]</scope>
    <source>
        <strain evidence="2">CGMCC 1.6784</strain>
    </source>
</reference>
<dbReference type="InterPro" id="IPR014710">
    <property type="entry name" value="RmlC-like_jellyroll"/>
</dbReference>
<dbReference type="Gene3D" id="2.60.120.10">
    <property type="entry name" value="Jelly Rolls"/>
    <property type="match status" value="1"/>
</dbReference>
<comment type="caution">
    <text evidence="1">The sequence shown here is derived from an EMBL/GenBank/DDBJ whole genome shotgun (WGS) entry which is preliminary data.</text>
</comment>
<dbReference type="SUPFAM" id="SSF51182">
    <property type="entry name" value="RmlC-like cupins"/>
    <property type="match status" value="1"/>
</dbReference>
<evidence type="ECO:0000313" key="2">
    <source>
        <dbReference type="Proteomes" id="UP000605099"/>
    </source>
</evidence>
<accession>A0ABQ2JC99</accession>
<evidence type="ECO:0008006" key="3">
    <source>
        <dbReference type="Google" id="ProtNLM"/>
    </source>
</evidence>
<proteinExistence type="predicted"/>
<evidence type="ECO:0000313" key="1">
    <source>
        <dbReference type="EMBL" id="GGN43985.1"/>
    </source>
</evidence>
<gene>
    <name evidence="1" type="ORF">GCM10011349_08600</name>
</gene>
<dbReference type="RefSeq" id="WP_188818452.1">
    <property type="nucleotide sequence ID" value="NZ_BMLK01000003.1"/>
</dbReference>
<name>A0ABQ2JC99_9SPHN</name>
<protein>
    <recommendedName>
        <fullName evidence="3">Cupin</fullName>
    </recommendedName>
</protein>